<evidence type="ECO:0000256" key="2">
    <source>
        <dbReference type="ARBA" id="ARBA00022475"/>
    </source>
</evidence>
<feature type="transmembrane region" description="Helical" evidence="6">
    <location>
        <begin position="182"/>
        <end position="205"/>
    </location>
</feature>
<evidence type="ECO:0000313" key="7">
    <source>
        <dbReference type="EnsemblMetazoa" id="CPIJ039885-PA"/>
    </source>
</evidence>
<keyword evidence="4 6" id="KW-1133">Transmembrane helix</keyword>
<dbReference type="Proteomes" id="UP000002320">
    <property type="component" value="Unassembled WGS sequence"/>
</dbReference>
<feature type="transmembrane region" description="Helical" evidence="6">
    <location>
        <begin position="87"/>
        <end position="110"/>
    </location>
</feature>
<evidence type="ECO:0000256" key="6">
    <source>
        <dbReference type="RuleBase" id="RU363108"/>
    </source>
</evidence>
<protein>
    <recommendedName>
        <fullName evidence="6">Gustatory receptor</fullName>
    </recommendedName>
</protein>
<dbReference type="VEuPathDB" id="VectorBase:CPIJ039885"/>
<dbReference type="AlphaFoldDB" id="A0A1S4KKM2"/>
<feature type="transmembrane region" description="Helical" evidence="6">
    <location>
        <begin position="47"/>
        <end position="67"/>
    </location>
</feature>
<dbReference type="VEuPathDB" id="VectorBase:CQUJHB006471"/>
<dbReference type="GO" id="GO:0007165">
    <property type="term" value="P:signal transduction"/>
    <property type="evidence" value="ECO:0007669"/>
    <property type="project" value="UniProtKB-KW"/>
</dbReference>
<sequence length="381" mass="43246">MSTLALRYLEQYEQVATAVLRCSQLFGAAPFPVDLASFAAPKYRHQWIVTGLRIVQTLWAFILFVLSCEGSRYFFVASLRLPIFTTAIRYLFLSSNLLSMVLILVFCRIFKSRYRHFSTKIGGLLYAFHQEGYEVNIPRLWRNNLSIVIAAGLFLTIDVVFLTSANPAYDLMSLTCIKIPEFIVVLSLSQQWFALGLIVEMLRFCDQEIRKIGKQKTKLIILQRRVRILCELADEITQLFGAVSVIQLLRVIANSTMALSGVGFNFKIKYDTQTFILLHLFFFMEVTIVLLKLVLITYRQHCVKRELKKTGATVCLIARPGLLKMVIQISDLALQTQRGFKSVGLFVIDTSILPAMTTMIIAQMLNNLELGSIHDESGKSA</sequence>
<comment type="subcellular location">
    <subcellularLocation>
        <location evidence="1 6">Cell membrane</location>
        <topology evidence="1 6">Multi-pass membrane protein</topology>
    </subcellularLocation>
</comment>
<feature type="transmembrane region" description="Helical" evidence="6">
    <location>
        <begin position="273"/>
        <end position="298"/>
    </location>
</feature>
<keyword evidence="8" id="KW-1185">Reference proteome</keyword>
<comment type="function">
    <text evidence="6">Gustatory receptor which mediates acceptance or avoidance behavior, depending on its substrates.</text>
</comment>
<dbReference type="EnsemblMetazoa" id="CPIJ039885-RA">
    <property type="protein sequence ID" value="CPIJ039885-PA"/>
    <property type="gene ID" value="CPIJ039885"/>
</dbReference>
<reference evidence="7" key="1">
    <citation type="submission" date="2020-05" db="UniProtKB">
        <authorList>
            <consortium name="EnsemblMetazoa"/>
        </authorList>
    </citation>
    <scope>IDENTIFICATION</scope>
    <source>
        <strain evidence="7">JHB</strain>
    </source>
</reference>
<evidence type="ECO:0000256" key="1">
    <source>
        <dbReference type="ARBA" id="ARBA00004651"/>
    </source>
</evidence>
<organism evidence="7 8">
    <name type="scientific">Culex quinquefasciatus</name>
    <name type="common">Southern house mosquito</name>
    <name type="synonym">Culex pungens</name>
    <dbReference type="NCBI Taxonomy" id="7176"/>
    <lineage>
        <taxon>Eukaryota</taxon>
        <taxon>Metazoa</taxon>
        <taxon>Ecdysozoa</taxon>
        <taxon>Arthropoda</taxon>
        <taxon>Hexapoda</taxon>
        <taxon>Insecta</taxon>
        <taxon>Pterygota</taxon>
        <taxon>Neoptera</taxon>
        <taxon>Endopterygota</taxon>
        <taxon>Diptera</taxon>
        <taxon>Nematocera</taxon>
        <taxon>Culicoidea</taxon>
        <taxon>Culicidae</taxon>
        <taxon>Culicinae</taxon>
        <taxon>Culicini</taxon>
        <taxon>Culex</taxon>
        <taxon>Culex</taxon>
    </lineage>
</organism>
<dbReference type="GO" id="GO:0050909">
    <property type="term" value="P:sensory perception of taste"/>
    <property type="evidence" value="ECO:0007669"/>
    <property type="project" value="InterPro"/>
</dbReference>
<keyword evidence="6" id="KW-0807">Transducer</keyword>
<feature type="transmembrane region" description="Helical" evidence="6">
    <location>
        <begin position="145"/>
        <end position="162"/>
    </location>
</feature>
<accession>A0A1S4KKM2</accession>
<keyword evidence="2 6" id="KW-1003">Cell membrane</keyword>
<dbReference type="InterPro" id="IPR013604">
    <property type="entry name" value="7TM_chemorcpt"/>
</dbReference>
<keyword evidence="6" id="KW-0675">Receptor</keyword>
<keyword evidence="5 6" id="KW-0472">Membrane</keyword>
<evidence type="ECO:0000256" key="4">
    <source>
        <dbReference type="ARBA" id="ARBA00022989"/>
    </source>
</evidence>
<evidence type="ECO:0000256" key="5">
    <source>
        <dbReference type="ARBA" id="ARBA00023136"/>
    </source>
</evidence>
<feature type="transmembrane region" description="Helical" evidence="6">
    <location>
        <begin position="226"/>
        <end position="253"/>
    </location>
</feature>
<evidence type="ECO:0000313" key="8">
    <source>
        <dbReference type="Proteomes" id="UP000002320"/>
    </source>
</evidence>
<name>A0A1S4KKM2_CULQU</name>
<dbReference type="Pfam" id="PF08395">
    <property type="entry name" value="7tm_7"/>
    <property type="match status" value="1"/>
</dbReference>
<evidence type="ECO:0000256" key="3">
    <source>
        <dbReference type="ARBA" id="ARBA00022692"/>
    </source>
</evidence>
<keyword evidence="3 6" id="KW-0812">Transmembrane</keyword>
<comment type="similarity">
    <text evidence="6">Belongs to the insect chemoreceptor superfamily. Gustatory receptor (GR) family.</text>
</comment>
<dbReference type="GO" id="GO:0005886">
    <property type="term" value="C:plasma membrane"/>
    <property type="evidence" value="ECO:0007669"/>
    <property type="project" value="UniProtKB-SubCell"/>
</dbReference>
<dbReference type="InParanoid" id="A0A1S4KKM2"/>
<feature type="transmembrane region" description="Helical" evidence="6">
    <location>
        <begin position="343"/>
        <end position="365"/>
    </location>
</feature>
<proteinExistence type="inferred from homology"/>